<dbReference type="EMBL" id="HBIK01026349">
    <property type="protein sequence ID" value="CAE0387288.1"/>
    <property type="molecule type" value="Transcribed_RNA"/>
</dbReference>
<dbReference type="AlphaFoldDB" id="A0A7S3NYK1"/>
<evidence type="ECO:0000313" key="2">
    <source>
        <dbReference type="EMBL" id="CAE0387288.1"/>
    </source>
</evidence>
<keyword evidence="1" id="KW-0175">Coiled coil</keyword>
<reference evidence="2" key="1">
    <citation type="submission" date="2021-01" db="EMBL/GenBank/DDBJ databases">
        <authorList>
            <person name="Corre E."/>
            <person name="Pelletier E."/>
            <person name="Niang G."/>
            <person name="Scheremetjew M."/>
            <person name="Finn R."/>
            <person name="Kale V."/>
            <person name="Holt S."/>
            <person name="Cochrane G."/>
            <person name="Meng A."/>
            <person name="Brown T."/>
            <person name="Cohen L."/>
        </authorList>
    </citation>
    <scope>NUCLEOTIDE SEQUENCE</scope>
    <source>
        <strain evidence="2">CT5</strain>
    </source>
</reference>
<sequence length="295" mass="34196">MEEVQQIINDSQVVFNEKAGLVHQLNSSIVKKVNNTELVNEMRDVGKKEAEKQYKNILEENVTQHEQEIENLKSQYEYLLSEKQKELEKFVQEFKEYHASKKEEIHATRNEVVNLYKICKKMNTIIENVEKGVYTNGIRSAYIPKKEKPKLPDRFSNKVLSKVLNKTKIASSQSQFLKEEDTEEIEDEEILAGDDIISSAYKRPSAQLDNSVGQSQAPKMKIIGSEGVRKETLENLITERDKYKSMYQSEVKKNNNNKIVIESQKRLLDKSKLNMMTNKIGGKDMMRPKTQGRFI</sequence>
<name>A0A7S3NYK1_EUPCR</name>
<organism evidence="2">
    <name type="scientific">Euplotes crassus</name>
    <dbReference type="NCBI Taxonomy" id="5936"/>
    <lineage>
        <taxon>Eukaryota</taxon>
        <taxon>Sar</taxon>
        <taxon>Alveolata</taxon>
        <taxon>Ciliophora</taxon>
        <taxon>Intramacronucleata</taxon>
        <taxon>Spirotrichea</taxon>
        <taxon>Hypotrichia</taxon>
        <taxon>Euplotida</taxon>
        <taxon>Euplotidae</taxon>
        <taxon>Moneuplotes</taxon>
    </lineage>
</organism>
<proteinExistence type="predicted"/>
<feature type="coiled-coil region" evidence="1">
    <location>
        <begin position="47"/>
        <end position="89"/>
    </location>
</feature>
<accession>A0A7S3NYK1</accession>
<evidence type="ECO:0000256" key="1">
    <source>
        <dbReference type="SAM" id="Coils"/>
    </source>
</evidence>
<protein>
    <submittedName>
        <fullName evidence="2">Uncharacterized protein</fullName>
    </submittedName>
</protein>
<gene>
    <name evidence="2" type="ORF">ECRA1380_LOCUS12260</name>
</gene>